<accession>A0ABW1VGH9</accession>
<evidence type="ECO:0000313" key="1">
    <source>
        <dbReference type="EMBL" id="MFC6356205.1"/>
    </source>
</evidence>
<dbReference type="InterPro" id="IPR036390">
    <property type="entry name" value="WH_DNA-bd_sf"/>
</dbReference>
<reference evidence="2" key="1">
    <citation type="journal article" date="2019" name="Int. J. Syst. Evol. Microbiol.">
        <title>The Global Catalogue of Microorganisms (GCM) 10K type strain sequencing project: providing services to taxonomists for standard genome sequencing and annotation.</title>
        <authorList>
            <consortium name="The Broad Institute Genomics Platform"/>
            <consortium name="The Broad Institute Genome Sequencing Center for Infectious Disease"/>
            <person name="Wu L."/>
            <person name="Ma J."/>
        </authorList>
    </citation>
    <scope>NUCLEOTIDE SEQUENCE [LARGE SCALE GENOMIC DNA]</scope>
    <source>
        <strain evidence="2">CCUG 43304</strain>
    </source>
</reference>
<sequence length="195" mass="22086">MFVEVLILANLADQSLSRGMLESAVLSVAPLVDAAFTSNDLHRHLAKLEAHGHVELAHAHADAGHYSELWHLTPAGRASLTEWIESEYRPSIHVPDTEFLVRLPVTAAHDRRRAILLIEQELEHRRLQSRCRAKGSRSPRELEPDRTTLDVTTQSLMGCYDATLLVWIATLEDIHTRLINQERSPHRAVVTRTEF</sequence>
<dbReference type="SUPFAM" id="SSF46785">
    <property type="entry name" value="Winged helix' DNA-binding domain"/>
    <property type="match status" value="1"/>
</dbReference>
<keyword evidence="2" id="KW-1185">Reference proteome</keyword>
<gene>
    <name evidence="1" type="ORF">ACFQB0_08805</name>
</gene>
<name>A0ABW1VGH9_9MICO</name>
<evidence type="ECO:0008006" key="3">
    <source>
        <dbReference type="Google" id="ProtNLM"/>
    </source>
</evidence>
<organism evidence="1 2">
    <name type="scientific">Luethyella okanaganae</name>
    <dbReference type="NCBI Taxonomy" id="69372"/>
    <lineage>
        <taxon>Bacteria</taxon>
        <taxon>Bacillati</taxon>
        <taxon>Actinomycetota</taxon>
        <taxon>Actinomycetes</taxon>
        <taxon>Micrococcales</taxon>
        <taxon>Microbacteriaceae</taxon>
        <taxon>Luethyella</taxon>
    </lineage>
</organism>
<proteinExistence type="predicted"/>
<dbReference type="EMBL" id="JBHSTP010000002">
    <property type="protein sequence ID" value="MFC6356205.1"/>
    <property type="molecule type" value="Genomic_DNA"/>
</dbReference>
<comment type="caution">
    <text evidence="1">The sequence shown here is derived from an EMBL/GenBank/DDBJ whole genome shotgun (WGS) entry which is preliminary data.</text>
</comment>
<protein>
    <recommendedName>
        <fullName evidence="3">PadR family transcriptional regulator</fullName>
    </recommendedName>
</protein>
<dbReference type="Proteomes" id="UP001596306">
    <property type="component" value="Unassembled WGS sequence"/>
</dbReference>
<evidence type="ECO:0000313" key="2">
    <source>
        <dbReference type="Proteomes" id="UP001596306"/>
    </source>
</evidence>